<keyword evidence="2" id="KW-1185">Reference proteome</keyword>
<reference evidence="1 2" key="1">
    <citation type="submission" date="2016-03" db="EMBL/GenBank/DDBJ databases">
        <title>Complete genome sequence of Pedobacter cryoconitis PAMC 27485.</title>
        <authorList>
            <person name="Lee J."/>
            <person name="Kim O.-S."/>
        </authorList>
    </citation>
    <scope>NUCLEOTIDE SEQUENCE [LARGE SCALE GENOMIC DNA]</scope>
    <source>
        <strain evidence="1 2">PAMC 27485</strain>
    </source>
</reference>
<protein>
    <submittedName>
        <fullName evidence="1">Phage protein</fullName>
    </submittedName>
</protein>
<sequence length="178" mass="20555">MSILENVFTHKMLIPLAHKLVLRNGSCGVAFKELNSINSEYPDVIGFGSWGHSVLVEVKVSRSDFLCDKKKEFRKDPSKGMGKYRMYMCPDGLIKIEDLPEGWGLIWVGKTVRCVHNPYNGYCIKTAPSIHEKELRHQGFKQNMIAEHALMYSALRRLHIKGHIESIYDKQYNYNHKD</sequence>
<dbReference type="KEGG" id="pcm:AY601_4071"/>
<gene>
    <name evidence="1" type="ORF">AY601_4071</name>
</gene>
<dbReference type="EMBL" id="CP014504">
    <property type="protein sequence ID" value="AMQ00922.1"/>
    <property type="molecule type" value="Genomic_DNA"/>
</dbReference>
<dbReference type="AlphaFoldDB" id="A0A127VI30"/>
<evidence type="ECO:0000313" key="2">
    <source>
        <dbReference type="Proteomes" id="UP000071561"/>
    </source>
</evidence>
<name>A0A127VI30_9SPHI</name>
<dbReference type="RefSeq" id="WP_068404445.1">
    <property type="nucleotide sequence ID" value="NZ_CP014504.1"/>
</dbReference>
<dbReference type="Proteomes" id="UP000071561">
    <property type="component" value="Chromosome"/>
</dbReference>
<organism evidence="1 2">
    <name type="scientific">Pedobacter cryoconitis</name>
    <dbReference type="NCBI Taxonomy" id="188932"/>
    <lineage>
        <taxon>Bacteria</taxon>
        <taxon>Pseudomonadati</taxon>
        <taxon>Bacteroidota</taxon>
        <taxon>Sphingobacteriia</taxon>
        <taxon>Sphingobacteriales</taxon>
        <taxon>Sphingobacteriaceae</taxon>
        <taxon>Pedobacter</taxon>
    </lineage>
</organism>
<accession>A0A127VI30</accession>
<proteinExistence type="predicted"/>
<evidence type="ECO:0000313" key="1">
    <source>
        <dbReference type="EMBL" id="AMQ00922.1"/>
    </source>
</evidence>
<dbReference type="PATRIC" id="fig|188932.3.peg.4227"/>
<dbReference type="OrthoDB" id="198812at2"/>